<dbReference type="CDD" id="cd03215">
    <property type="entry name" value="ABC_Carb_Monos_II"/>
    <property type="match status" value="1"/>
</dbReference>
<dbReference type="InterPro" id="IPR017871">
    <property type="entry name" value="ABC_transporter-like_CS"/>
</dbReference>
<evidence type="ECO:0000256" key="5">
    <source>
        <dbReference type="ARBA" id="ARBA00022741"/>
    </source>
</evidence>
<dbReference type="RefSeq" id="WP_182491041.1">
    <property type="nucleotide sequence ID" value="NZ_BAAAOV010000004.1"/>
</dbReference>
<evidence type="ECO:0000256" key="3">
    <source>
        <dbReference type="ARBA" id="ARBA00022597"/>
    </source>
</evidence>
<evidence type="ECO:0000313" key="11">
    <source>
        <dbReference type="Proteomes" id="UP000585905"/>
    </source>
</evidence>
<keyword evidence="6 10" id="KW-0067">ATP-binding</keyword>
<dbReference type="EMBL" id="JACGWX010000004">
    <property type="protein sequence ID" value="MBA8848244.1"/>
    <property type="molecule type" value="Genomic_DNA"/>
</dbReference>
<gene>
    <name evidence="10" type="ORF">FHX53_001843</name>
</gene>
<keyword evidence="4" id="KW-0677">Repeat</keyword>
<keyword evidence="2" id="KW-1003">Cell membrane</keyword>
<keyword evidence="5" id="KW-0547">Nucleotide-binding</keyword>
<reference evidence="10 11" key="1">
    <citation type="submission" date="2020-07" db="EMBL/GenBank/DDBJ databases">
        <title>Sequencing the genomes of 1000 actinobacteria strains.</title>
        <authorList>
            <person name="Klenk H.-P."/>
        </authorList>
    </citation>
    <scope>NUCLEOTIDE SEQUENCE [LARGE SCALE GENOMIC DNA]</scope>
    <source>
        <strain evidence="10 11">DSM 19663</strain>
    </source>
</reference>
<evidence type="ECO:0000256" key="6">
    <source>
        <dbReference type="ARBA" id="ARBA00022840"/>
    </source>
</evidence>
<evidence type="ECO:0000256" key="1">
    <source>
        <dbReference type="ARBA" id="ARBA00022448"/>
    </source>
</evidence>
<evidence type="ECO:0000256" key="2">
    <source>
        <dbReference type="ARBA" id="ARBA00022475"/>
    </source>
</evidence>
<feature type="domain" description="ABC transporter" evidence="9">
    <location>
        <begin position="14"/>
        <end position="249"/>
    </location>
</feature>
<keyword evidence="7" id="KW-1278">Translocase</keyword>
<dbReference type="SMART" id="SM00382">
    <property type="entry name" value="AAA"/>
    <property type="match status" value="2"/>
</dbReference>
<dbReference type="InterPro" id="IPR027417">
    <property type="entry name" value="P-loop_NTPase"/>
</dbReference>
<dbReference type="CDD" id="cd03216">
    <property type="entry name" value="ABC_Carb_Monos_I"/>
    <property type="match status" value="1"/>
</dbReference>
<dbReference type="PROSITE" id="PS50893">
    <property type="entry name" value="ABC_TRANSPORTER_2"/>
    <property type="match status" value="2"/>
</dbReference>
<dbReference type="SUPFAM" id="SSF52540">
    <property type="entry name" value="P-loop containing nucleoside triphosphate hydrolases"/>
    <property type="match status" value="2"/>
</dbReference>
<dbReference type="InterPro" id="IPR003593">
    <property type="entry name" value="AAA+_ATPase"/>
</dbReference>
<sequence length="508" mass="53315">MPHTAAAVAPQLLVELRGAGKSFGGVPVLTGIDLRLEPGSVHALVGENGAGKSTLSKIISGVYTIESGRLLIDGEEASFSSPREALDRGIATIAQELALVPELTVAENVFLGREPRTLGFINRRKLRRDYLAIAESTGFELDPDATVGGMRTADQQKVEIMRALARGASLIIMDEPTAALSAHDTVLLHGVVRQLAASGRTVVLISHFLSEVLDLADTITILRDGRLIRTAPASEETDSSLIEGMLGRSLGSVFPDKPDVVSQGEVVLRVTDLVAPGVYGVSFDVRAGEIVGLAGLVGAGRSEIAHAIFGSVAIAAGTVEIEGVETSGSIPGALKSGIFLIPESRKEQGLVLGRPIRDNVTLSNMGQIATGGWVSAGVERRASRSLLDRVTVAGDDRRNVSALSGGNQQKVLFGRALQRSRKLLIADEPTRGVDVGSRRAIYDLIVEQAANGIGVLVISSDVEEVIGLAHRVLVVRGGTIVGEFAGRAMTEENIITAAFADPIMNGSE</sequence>
<accession>A0A839EDC4</accession>
<dbReference type="Pfam" id="PF00005">
    <property type="entry name" value="ABC_tran"/>
    <property type="match status" value="2"/>
</dbReference>
<feature type="domain" description="ABC transporter" evidence="9">
    <location>
        <begin position="262"/>
        <end position="502"/>
    </location>
</feature>
<evidence type="ECO:0000256" key="4">
    <source>
        <dbReference type="ARBA" id="ARBA00022737"/>
    </source>
</evidence>
<name>A0A839EDC4_9MICO</name>
<dbReference type="GO" id="GO:0005524">
    <property type="term" value="F:ATP binding"/>
    <property type="evidence" value="ECO:0007669"/>
    <property type="project" value="UniProtKB-KW"/>
</dbReference>
<evidence type="ECO:0000256" key="8">
    <source>
        <dbReference type="ARBA" id="ARBA00023136"/>
    </source>
</evidence>
<dbReference type="InterPro" id="IPR003439">
    <property type="entry name" value="ABC_transporter-like_ATP-bd"/>
</dbReference>
<keyword evidence="8" id="KW-0472">Membrane</keyword>
<dbReference type="PANTHER" id="PTHR43790">
    <property type="entry name" value="CARBOHYDRATE TRANSPORT ATP-BINDING PROTEIN MG119-RELATED"/>
    <property type="match status" value="1"/>
</dbReference>
<proteinExistence type="predicted"/>
<evidence type="ECO:0000313" key="10">
    <source>
        <dbReference type="EMBL" id="MBA8848244.1"/>
    </source>
</evidence>
<dbReference type="Gene3D" id="3.40.50.300">
    <property type="entry name" value="P-loop containing nucleotide triphosphate hydrolases"/>
    <property type="match status" value="2"/>
</dbReference>
<protein>
    <submittedName>
        <fullName evidence="10">Simple sugar transport system ATP-binding protein/ribose transport system ATP-binding protein</fullName>
    </submittedName>
</protein>
<organism evidence="10 11">
    <name type="scientific">Microcella alkalica</name>
    <dbReference type="NCBI Taxonomy" id="355930"/>
    <lineage>
        <taxon>Bacteria</taxon>
        <taxon>Bacillati</taxon>
        <taxon>Actinomycetota</taxon>
        <taxon>Actinomycetes</taxon>
        <taxon>Micrococcales</taxon>
        <taxon>Microbacteriaceae</taxon>
        <taxon>Microcella</taxon>
    </lineage>
</organism>
<dbReference type="PANTHER" id="PTHR43790:SF3">
    <property type="entry name" value="D-ALLOSE IMPORT ATP-BINDING PROTEIN ALSA-RELATED"/>
    <property type="match status" value="1"/>
</dbReference>
<dbReference type="PROSITE" id="PS00211">
    <property type="entry name" value="ABC_TRANSPORTER_1"/>
    <property type="match status" value="1"/>
</dbReference>
<dbReference type="Proteomes" id="UP000585905">
    <property type="component" value="Unassembled WGS sequence"/>
</dbReference>
<dbReference type="GO" id="GO:0016887">
    <property type="term" value="F:ATP hydrolysis activity"/>
    <property type="evidence" value="ECO:0007669"/>
    <property type="project" value="InterPro"/>
</dbReference>
<evidence type="ECO:0000259" key="9">
    <source>
        <dbReference type="PROSITE" id="PS50893"/>
    </source>
</evidence>
<comment type="caution">
    <text evidence="10">The sequence shown here is derived from an EMBL/GenBank/DDBJ whole genome shotgun (WGS) entry which is preliminary data.</text>
</comment>
<keyword evidence="11" id="KW-1185">Reference proteome</keyword>
<keyword evidence="1" id="KW-0813">Transport</keyword>
<dbReference type="InterPro" id="IPR050107">
    <property type="entry name" value="ABC_carbohydrate_import_ATPase"/>
</dbReference>
<keyword evidence="3 10" id="KW-0762">Sugar transport</keyword>
<evidence type="ECO:0000256" key="7">
    <source>
        <dbReference type="ARBA" id="ARBA00022967"/>
    </source>
</evidence>
<dbReference type="AlphaFoldDB" id="A0A839EDC4"/>